<keyword evidence="1" id="KW-0472">Membrane</keyword>
<evidence type="ECO:0000313" key="2">
    <source>
        <dbReference type="EMBL" id="RKD18207.1"/>
    </source>
</evidence>
<comment type="caution">
    <text evidence="2">The sequence shown here is derived from an EMBL/GenBank/DDBJ whole genome shotgun (WGS) entry which is preliminary data.</text>
</comment>
<dbReference type="AlphaFoldDB" id="A0A419S8F0"/>
<feature type="transmembrane region" description="Helical" evidence="1">
    <location>
        <begin position="154"/>
        <end position="179"/>
    </location>
</feature>
<accession>A0A419S8F0</accession>
<evidence type="ECO:0000313" key="3">
    <source>
        <dbReference type="Proteomes" id="UP000283433"/>
    </source>
</evidence>
<dbReference type="Proteomes" id="UP000283433">
    <property type="component" value="Unassembled WGS sequence"/>
</dbReference>
<name>A0A419S8F0_9SPHI</name>
<feature type="transmembrane region" description="Helical" evidence="1">
    <location>
        <begin position="14"/>
        <end position="34"/>
    </location>
</feature>
<organism evidence="2 3">
    <name type="scientific">Pelobium manganitolerans</name>
    <dbReference type="NCBI Taxonomy" id="1842495"/>
    <lineage>
        <taxon>Bacteria</taxon>
        <taxon>Pseudomonadati</taxon>
        <taxon>Bacteroidota</taxon>
        <taxon>Sphingobacteriia</taxon>
        <taxon>Sphingobacteriales</taxon>
        <taxon>Sphingobacteriaceae</taxon>
        <taxon>Pelobium</taxon>
    </lineage>
</organism>
<sequence length="210" mass="24328">MDIKTIIKEANPDIVIFLSTTLIAFISWLVKSLVEKPLTESKNTFTKYFDKRIEILTEVKTRLNFIAYFPEGEDNLEYKNQLQSILLTDGKAAYLSKEVYDNVLRISIDPKTDEKLLLATIKSIDEELYKKISKVQDEINFYRRFSNYSPLRRFVGITILSLQYVVSLTIVISLLLLMTTTFFNGSIYIKIGVILTGILGLYLTDKWLKR</sequence>
<gene>
    <name evidence="2" type="ORF">BCY91_15480</name>
</gene>
<dbReference type="RefSeq" id="WP_120180924.1">
    <property type="nucleotide sequence ID" value="NZ_MBTA01000005.1"/>
</dbReference>
<keyword evidence="3" id="KW-1185">Reference proteome</keyword>
<dbReference type="EMBL" id="MBTA01000005">
    <property type="protein sequence ID" value="RKD18207.1"/>
    <property type="molecule type" value="Genomic_DNA"/>
</dbReference>
<keyword evidence="1" id="KW-0812">Transmembrane</keyword>
<proteinExistence type="predicted"/>
<protein>
    <submittedName>
        <fullName evidence="2">Uncharacterized protein</fullName>
    </submittedName>
</protein>
<reference evidence="2 3" key="1">
    <citation type="submission" date="2016-07" db="EMBL/GenBank/DDBJ databases">
        <title>Genome of Pelobium manganitolerans.</title>
        <authorList>
            <person name="Wu S."/>
            <person name="Wang G."/>
        </authorList>
    </citation>
    <scope>NUCLEOTIDE SEQUENCE [LARGE SCALE GENOMIC DNA]</scope>
    <source>
        <strain evidence="2 3">YS-25</strain>
    </source>
</reference>
<evidence type="ECO:0000256" key="1">
    <source>
        <dbReference type="SAM" id="Phobius"/>
    </source>
</evidence>
<dbReference type="OrthoDB" id="1494658at2"/>
<feature type="transmembrane region" description="Helical" evidence="1">
    <location>
        <begin position="185"/>
        <end position="204"/>
    </location>
</feature>
<keyword evidence="1" id="KW-1133">Transmembrane helix</keyword>